<dbReference type="InterPro" id="IPR011711">
    <property type="entry name" value="GntR_C"/>
</dbReference>
<evidence type="ECO:0000256" key="3">
    <source>
        <dbReference type="ARBA" id="ARBA00023163"/>
    </source>
</evidence>
<protein>
    <submittedName>
        <fullName evidence="5">GntR family transcriptional regulator</fullName>
    </submittedName>
</protein>
<dbReference type="SMART" id="SM00345">
    <property type="entry name" value="HTH_GNTR"/>
    <property type="match status" value="1"/>
</dbReference>
<dbReference type="InterPro" id="IPR036388">
    <property type="entry name" value="WH-like_DNA-bd_sf"/>
</dbReference>
<dbReference type="InterPro" id="IPR036390">
    <property type="entry name" value="WH_DNA-bd_sf"/>
</dbReference>
<dbReference type="InterPro" id="IPR008920">
    <property type="entry name" value="TF_FadR/GntR_C"/>
</dbReference>
<proteinExistence type="predicted"/>
<dbReference type="SUPFAM" id="SSF48008">
    <property type="entry name" value="GntR ligand-binding domain-like"/>
    <property type="match status" value="1"/>
</dbReference>
<dbReference type="Gene3D" id="1.20.120.530">
    <property type="entry name" value="GntR ligand-binding domain-like"/>
    <property type="match status" value="1"/>
</dbReference>
<organism evidence="5 6">
    <name type="scientific">Seohaeicola saemankumensis</name>
    <dbReference type="NCBI Taxonomy" id="481181"/>
    <lineage>
        <taxon>Bacteria</taxon>
        <taxon>Pseudomonadati</taxon>
        <taxon>Pseudomonadota</taxon>
        <taxon>Alphaproteobacteria</taxon>
        <taxon>Rhodobacterales</taxon>
        <taxon>Roseobacteraceae</taxon>
        <taxon>Seohaeicola</taxon>
    </lineage>
</organism>
<dbReference type="PANTHER" id="PTHR43537">
    <property type="entry name" value="TRANSCRIPTIONAL REGULATOR, GNTR FAMILY"/>
    <property type="match status" value="1"/>
</dbReference>
<evidence type="ECO:0000313" key="5">
    <source>
        <dbReference type="EMBL" id="MFD1195457.1"/>
    </source>
</evidence>
<dbReference type="CDD" id="cd07377">
    <property type="entry name" value="WHTH_GntR"/>
    <property type="match status" value="1"/>
</dbReference>
<reference evidence="6" key="1">
    <citation type="journal article" date="2019" name="Int. J. Syst. Evol. Microbiol.">
        <title>The Global Catalogue of Microorganisms (GCM) 10K type strain sequencing project: providing services to taxonomists for standard genome sequencing and annotation.</title>
        <authorList>
            <consortium name="The Broad Institute Genomics Platform"/>
            <consortium name="The Broad Institute Genome Sequencing Center for Infectious Disease"/>
            <person name="Wu L."/>
            <person name="Ma J."/>
        </authorList>
    </citation>
    <scope>NUCLEOTIDE SEQUENCE [LARGE SCALE GENOMIC DNA]</scope>
    <source>
        <strain evidence="6">CCUG 55328</strain>
    </source>
</reference>
<dbReference type="PROSITE" id="PS50949">
    <property type="entry name" value="HTH_GNTR"/>
    <property type="match status" value="1"/>
</dbReference>
<dbReference type="SUPFAM" id="SSF46785">
    <property type="entry name" value="Winged helix' DNA-binding domain"/>
    <property type="match status" value="1"/>
</dbReference>
<dbReference type="Pfam" id="PF07729">
    <property type="entry name" value="FCD"/>
    <property type="match status" value="1"/>
</dbReference>
<dbReference type="Proteomes" id="UP001597151">
    <property type="component" value="Unassembled WGS sequence"/>
</dbReference>
<accession>A0ABW3TFI1</accession>
<keyword evidence="2" id="KW-0238">DNA-binding</keyword>
<dbReference type="SMART" id="SM00895">
    <property type="entry name" value="FCD"/>
    <property type="match status" value="1"/>
</dbReference>
<keyword evidence="1" id="KW-0805">Transcription regulation</keyword>
<dbReference type="Pfam" id="PF00392">
    <property type="entry name" value="GntR"/>
    <property type="match status" value="1"/>
</dbReference>
<keyword evidence="3" id="KW-0804">Transcription</keyword>
<sequence length="236" mass="25983">MKALKPQVSLADQVYEALVDEICNGSLPAGAHLVQEELAERLAVSRQPVQQAMARLKADGMVEEQGRRGLWVTRLDPALMEHHYDVRAVLDGLAARLVAQRLHAETGLAKTFARRAEDILELGTKAVEAGKVADQVRHDRALHRLIYEMSGNPFLDRTAEPHWRFLQRAMGEVLRRATLPDEIWRQHAEIVVAISAGDPVRAETLMIQHDLDAAKTLGAALAAHASGNGSGHPKED</sequence>
<dbReference type="RefSeq" id="WP_380792179.1">
    <property type="nucleotide sequence ID" value="NZ_JBHTKR010000005.1"/>
</dbReference>
<name>A0ABW3TFI1_9RHOB</name>
<evidence type="ECO:0000313" key="6">
    <source>
        <dbReference type="Proteomes" id="UP001597151"/>
    </source>
</evidence>
<keyword evidence="6" id="KW-1185">Reference proteome</keyword>
<feature type="domain" description="HTH gntR-type" evidence="4">
    <location>
        <begin position="8"/>
        <end position="75"/>
    </location>
</feature>
<gene>
    <name evidence="5" type="ORF">ACFQ3C_12340</name>
</gene>
<comment type="caution">
    <text evidence="5">The sequence shown here is derived from an EMBL/GenBank/DDBJ whole genome shotgun (WGS) entry which is preliminary data.</text>
</comment>
<evidence type="ECO:0000259" key="4">
    <source>
        <dbReference type="PROSITE" id="PS50949"/>
    </source>
</evidence>
<dbReference type="PANTHER" id="PTHR43537:SF45">
    <property type="entry name" value="GNTR FAMILY REGULATORY PROTEIN"/>
    <property type="match status" value="1"/>
</dbReference>
<dbReference type="InterPro" id="IPR000524">
    <property type="entry name" value="Tscrpt_reg_HTH_GntR"/>
</dbReference>
<dbReference type="EMBL" id="JBHTKR010000005">
    <property type="protein sequence ID" value="MFD1195457.1"/>
    <property type="molecule type" value="Genomic_DNA"/>
</dbReference>
<evidence type="ECO:0000256" key="1">
    <source>
        <dbReference type="ARBA" id="ARBA00023015"/>
    </source>
</evidence>
<evidence type="ECO:0000256" key="2">
    <source>
        <dbReference type="ARBA" id="ARBA00023125"/>
    </source>
</evidence>
<dbReference type="Gene3D" id="1.10.10.10">
    <property type="entry name" value="Winged helix-like DNA-binding domain superfamily/Winged helix DNA-binding domain"/>
    <property type="match status" value="1"/>
</dbReference>